<reference evidence="9" key="1">
    <citation type="submission" date="2021-12" db="EMBL/GenBank/DDBJ databases">
        <authorList>
            <person name="King R."/>
        </authorList>
    </citation>
    <scope>NUCLEOTIDE SEQUENCE</scope>
</reference>
<evidence type="ECO:0000256" key="1">
    <source>
        <dbReference type="ARBA" id="ARBA00001576"/>
    </source>
</evidence>
<gene>
    <name evidence="9" type="ORF">BEMITA_LOCUS7302</name>
</gene>
<dbReference type="InterPro" id="IPR001661">
    <property type="entry name" value="Glyco_hydro_37"/>
</dbReference>
<protein>
    <recommendedName>
        <fullName evidence="4 7">Trehalase</fullName>
        <ecNumber evidence="3 7">3.2.1.28</ecNumber>
    </recommendedName>
    <alternativeName>
        <fullName evidence="7">Alpha-trehalose glucohydrolase</fullName>
    </alternativeName>
</protein>
<dbReference type="Pfam" id="PF01204">
    <property type="entry name" value="Trehalase"/>
    <property type="match status" value="1"/>
</dbReference>
<comment type="similarity">
    <text evidence="2 7">Belongs to the glycosyl hydrolase 37 family.</text>
</comment>
<evidence type="ECO:0000256" key="4">
    <source>
        <dbReference type="ARBA" id="ARBA00019905"/>
    </source>
</evidence>
<dbReference type="AlphaFoldDB" id="A0A9P0C9T8"/>
<evidence type="ECO:0000256" key="6">
    <source>
        <dbReference type="ARBA" id="ARBA00023295"/>
    </source>
</evidence>
<dbReference type="EC" id="3.2.1.28" evidence="3 7"/>
<keyword evidence="8" id="KW-0732">Signal</keyword>
<proteinExistence type="inferred from homology"/>
<feature type="signal peptide" evidence="8">
    <location>
        <begin position="1"/>
        <end position="37"/>
    </location>
</feature>
<evidence type="ECO:0000256" key="8">
    <source>
        <dbReference type="SAM" id="SignalP"/>
    </source>
</evidence>
<dbReference type="EMBL" id="OU963865">
    <property type="protein sequence ID" value="CAH0770437.1"/>
    <property type="molecule type" value="Genomic_DNA"/>
</dbReference>
<evidence type="ECO:0000256" key="5">
    <source>
        <dbReference type="ARBA" id="ARBA00022801"/>
    </source>
</evidence>
<keyword evidence="6 7" id="KW-0326">Glycosidase</keyword>
<dbReference type="InterPro" id="IPR008928">
    <property type="entry name" value="6-hairpin_glycosidase_sf"/>
</dbReference>
<dbReference type="PANTHER" id="PTHR23403">
    <property type="entry name" value="TREHALASE"/>
    <property type="match status" value="1"/>
</dbReference>
<evidence type="ECO:0000313" key="10">
    <source>
        <dbReference type="Proteomes" id="UP001152759"/>
    </source>
</evidence>
<dbReference type="Proteomes" id="UP001152759">
    <property type="component" value="Chromosome 4"/>
</dbReference>
<evidence type="ECO:0000313" key="9">
    <source>
        <dbReference type="EMBL" id="CAH0770437.1"/>
    </source>
</evidence>
<dbReference type="GO" id="GO:0004555">
    <property type="term" value="F:alpha,alpha-trehalase activity"/>
    <property type="evidence" value="ECO:0007669"/>
    <property type="project" value="UniProtKB-EC"/>
</dbReference>
<evidence type="ECO:0000256" key="3">
    <source>
        <dbReference type="ARBA" id="ARBA00012757"/>
    </source>
</evidence>
<dbReference type="GO" id="GO:0005993">
    <property type="term" value="P:trehalose catabolic process"/>
    <property type="evidence" value="ECO:0007669"/>
    <property type="project" value="TreeGrafter"/>
</dbReference>
<dbReference type="PROSITE" id="PS00927">
    <property type="entry name" value="TREHALASE_1"/>
    <property type="match status" value="1"/>
</dbReference>
<dbReference type="PANTHER" id="PTHR23403:SF1">
    <property type="entry name" value="TREHALASE"/>
    <property type="match status" value="1"/>
</dbReference>
<evidence type="ECO:0000256" key="7">
    <source>
        <dbReference type="RuleBase" id="RU361180"/>
    </source>
</evidence>
<organism evidence="9 10">
    <name type="scientific">Bemisia tabaci</name>
    <name type="common">Sweetpotato whitefly</name>
    <name type="synonym">Aleurodes tabaci</name>
    <dbReference type="NCBI Taxonomy" id="7038"/>
    <lineage>
        <taxon>Eukaryota</taxon>
        <taxon>Metazoa</taxon>
        <taxon>Ecdysozoa</taxon>
        <taxon>Arthropoda</taxon>
        <taxon>Hexapoda</taxon>
        <taxon>Insecta</taxon>
        <taxon>Pterygota</taxon>
        <taxon>Neoptera</taxon>
        <taxon>Paraneoptera</taxon>
        <taxon>Hemiptera</taxon>
        <taxon>Sternorrhyncha</taxon>
        <taxon>Aleyrodoidea</taxon>
        <taxon>Aleyrodidae</taxon>
        <taxon>Aleyrodinae</taxon>
        <taxon>Bemisia</taxon>
    </lineage>
</organism>
<dbReference type="InterPro" id="IPR018232">
    <property type="entry name" value="Glyco_hydro_37_CS"/>
</dbReference>
<dbReference type="PRINTS" id="PR00744">
    <property type="entry name" value="GLHYDRLASE37"/>
</dbReference>
<sequence>MSPGAAPDPGLAAKVTATTAVLLAALALLRLPAAAEAQLYNNPNFRCPYKPICASYVYCQGPLLYDYQFSGLFNDSKTFVDKRLLFPEEEIVRKYTALKKSRGGELSRAELETFLAENFADGNELIPFEPPDFTSEPSVLGYIQDGQYRRFAAKLNEVWKTLARVVDRDVLENPRMHSLLYVPNTVIIPGGRFTEVYYWDTYWIVKGLLLCDMFDTAKGVIDNIIYLVKKYGYMLNGSRNYYENRSQPPLLIPMVAAYYQLKQDEAWLLENLPVLELEFQFWMNNRMINVKKDGKTYRMAHYSVETCGPRPESFKEDFTLASNLTSDEERTNLYIELKTAAETGWDFSQRWTKTPPGQTESLLYLKTRSIIPVDLNAFLQLNAHYLSNWFFMAGDISKGEYYLQIAEELLTAIDEVMWREDLKSWFDWDNEDGQSRVDFYASNLTPLWTGSYRKAPQEMGKFAVEYLVSQGIISEDGIPRYLGIPTTLKNFGQQWEAPNMWPPLQMIGIQGLDNTLYPKAQQVAYRLGAKYLETNYVGFVRTGQMFEKYDMNQLGSIGGGGEYVPQTGFGWSNGACFEILSRYGHKLRSPQEYPLPN</sequence>
<keyword evidence="5 7" id="KW-0378">Hydrolase</keyword>
<comment type="catalytic activity">
    <reaction evidence="1 7">
        <text>alpha,alpha-trehalose + H2O = alpha-D-glucose + beta-D-glucose</text>
        <dbReference type="Rhea" id="RHEA:32675"/>
        <dbReference type="ChEBI" id="CHEBI:15377"/>
        <dbReference type="ChEBI" id="CHEBI:15903"/>
        <dbReference type="ChEBI" id="CHEBI:16551"/>
        <dbReference type="ChEBI" id="CHEBI:17925"/>
        <dbReference type="EC" id="3.2.1.28"/>
    </reaction>
</comment>
<name>A0A9P0C9T8_BEMTA</name>
<accession>A0A9P0C9T8</accession>
<dbReference type="Gene3D" id="1.50.10.10">
    <property type="match status" value="1"/>
</dbReference>
<feature type="chain" id="PRO_5040237004" description="Trehalase" evidence="8">
    <location>
        <begin position="38"/>
        <end position="597"/>
    </location>
</feature>
<dbReference type="InterPro" id="IPR012341">
    <property type="entry name" value="6hp_glycosidase-like_sf"/>
</dbReference>
<evidence type="ECO:0000256" key="2">
    <source>
        <dbReference type="ARBA" id="ARBA00005615"/>
    </source>
</evidence>
<dbReference type="SUPFAM" id="SSF48208">
    <property type="entry name" value="Six-hairpin glycosidases"/>
    <property type="match status" value="1"/>
</dbReference>
<keyword evidence="10" id="KW-1185">Reference proteome</keyword>